<accession>A0AAI9ECL7</accession>
<dbReference type="PANTHER" id="PTHR23507">
    <property type="entry name" value="ZGC:174356"/>
    <property type="match status" value="1"/>
</dbReference>
<evidence type="ECO:0000256" key="4">
    <source>
        <dbReference type="ARBA" id="ARBA00023136"/>
    </source>
</evidence>
<feature type="transmembrane region" description="Helical" evidence="6">
    <location>
        <begin position="324"/>
        <end position="343"/>
    </location>
</feature>
<keyword evidence="3 6" id="KW-1133">Transmembrane helix</keyword>
<name>A0AAI9ECL7_9PEZI</name>
<keyword evidence="4 6" id="KW-0472">Membrane</keyword>
<gene>
    <name evidence="7" type="ORF">LECACI_7A006323</name>
</gene>
<dbReference type="PANTHER" id="PTHR23507:SF1">
    <property type="entry name" value="FI18259P1-RELATED"/>
    <property type="match status" value="1"/>
</dbReference>
<dbReference type="InterPro" id="IPR036259">
    <property type="entry name" value="MFS_trans_sf"/>
</dbReference>
<feature type="transmembrane region" description="Helical" evidence="6">
    <location>
        <begin position="146"/>
        <end position="166"/>
    </location>
</feature>
<keyword evidence="8" id="KW-1185">Reference proteome</keyword>
<evidence type="ECO:0000256" key="5">
    <source>
        <dbReference type="SAM" id="MobiDB-lite"/>
    </source>
</evidence>
<evidence type="ECO:0000256" key="1">
    <source>
        <dbReference type="ARBA" id="ARBA00004141"/>
    </source>
</evidence>
<keyword evidence="2 6" id="KW-0812">Transmembrane</keyword>
<feature type="transmembrane region" description="Helical" evidence="6">
    <location>
        <begin position="460"/>
        <end position="485"/>
    </location>
</feature>
<sequence length="542" mass="58609">MDEQQPLLPRDGSNATGDASKDDTSRQYSIHRFLPHIHVTEPRYRFLPLIGCLLVLVNEGEYFFKQIAYFRAIEALYCIEYFNDIDPEVAKLGRKIPESMCKLDAIQKKVATANGIVILVRMTSAFIGTIPLGYLSDKSGRRLPLIMHKVGTIIYTLCVFVSYMGYPVVPIWVSFLGGLGGLIGANFDLNLAVMLAAYTDAMTSSTQRSTYFFITTSMQYVGQVSFPLAAGRAINLDGQGGTSEVSLSISLGMAVAGLVISLFFRPETMKKERSIGQASADAVIDSSSIDQTETKTAGVLGSLAHKLRSFWTDFKRNVQGIGMTNIWCLAFSMFLITTAIKSVDWLGLIQYPVIKFGWKYNQSAYAMAIQAIVYILLYFLLLPACNRLGIRLGYTKSSTSLIIMLLCLVFLEVGSVLLGLSATAVQFIGATCVYTLGAGLPAVVQTYIANLVDKTGLGKVLAIVSLFQVAGKIASSGTGPVIIAAGIDSGNEQLKGALFFFAALVLLFAAASLGIVVFRAGIAKAEPDGTTENDDQNLEQGT</sequence>
<feature type="transmembrane region" description="Helical" evidence="6">
    <location>
        <begin position="497"/>
        <end position="518"/>
    </location>
</feature>
<evidence type="ECO:0000313" key="7">
    <source>
        <dbReference type="EMBL" id="CAK4031165.1"/>
    </source>
</evidence>
<dbReference type="AlphaFoldDB" id="A0AAI9ECL7"/>
<feature type="transmembrane region" description="Helical" evidence="6">
    <location>
        <begin position="245"/>
        <end position="264"/>
    </location>
</feature>
<dbReference type="Proteomes" id="UP001296104">
    <property type="component" value="Unassembled WGS sequence"/>
</dbReference>
<comment type="caution">
    <text evidence="7">The sequence shown here is derived from an EMBL/GenBank/DDBJ whole genome shotgun (WGS) entry which is preliminary data.</text>
</comment>
<reference evidence="7" key="1">
    <citation type="submission" date="2023-11" db="EMBL/GenBank/DDBJ databases">
        <authorList>
            <person name="Alioto T."/>
            <person name="Alioto T."/>
            <person name="Gomez Garrido J."/>
        </authorList>
    </citation>
    <scope>NUCLEOTIDE SEQUENCE</scope>
</reference>
<evidence type="ECO:0000256" key="3">
    <source>
        <dbReference type="ARBA" id="ARBA00022989"/>
    </source>
</evidence>
<feature type="transmembrane region" description="Helical" evidence="6">
    <location>
        <begin position="115"/>
        <end position="134"/>
    </location>
</feature>
<dbReference type="Gene3D" id="1.20.1250.20">
    <property type="entry name" value="MFS general substrate transporter like domains"/>
    <property type="match status" value="2"/>
</dbReference>
<protein>
    <submittedName>
        <fullName evidence="7">MFS general substrate transporter</fullName>
    </submittedName>
</protein>
<proteinExistence type="predicted"/>
<evidence type="ECO:0000256" key="6">
    <source>
        <dbReference type="SAM" id="Phobius"/>
    </source>
</evidence>
<dbReference type="Pfam" id="PF07690">
    <property type="entry name" value="MFS_1"/>
    <property type="match status" value="1"/>
</dbReference>
<evidence type="ECO:0000256" key="2">
    <source>
        <dbReference type="ARBA" id="ARBA00022692"/>
    </source>
</evidence>
<feature type="transmembrane region" description="Helical" evidence="6">
    <location>
        <begin position="172"/>
        <end position="198"/>
    </location>
</feature>
<dbReference type="EMBL" id="CAVMBE010000044">
    <property type="protein sequence ID" value="CAK4031165.1"/>
    <property type="molecule type" value="Genomic_DNA"/>
</dbReference>
<feature type="region of interest" description="Disordered" evidence="5">
    <location>
        <begin position="1"/>
        <end position="24"/>
    </location>
</feature>
<dbReference type="GO" id="GO:0016020">
    <property type="term" value="C:membrane"/>
    <property type="evidence" value="ECO:0007669"/>
    <property type="project" value="UniProtKB-SubCell"/>
</dbReference>
<feature type="transmembrane region" description="Helical" evidence="6">
    <location>
        <begin position="427"/>
        <end position="448"/>
    </location>
</feature>
<dbReference type="GO" id="GO:0022857">
    <property type="term" value="F:transmembrane transporter activity"/>
    <property type="evidence" value="ECO:0007669"/>
    <property type="project" value="InterPro"/>
</dbReference>
<dbReference type="InterPro" id="IPR011701">
    <property type="entry name" value="MFS"/>
</dbReference>
<feature type="transmembrane region" description="Helical" evidence="6">
    <location>
        <begin position="401"/>
        <end position="421"/>
    </location>
</feature>
<dbReference type="SUPFAM" id="SSF103473">
    <property type="entry name" value="MFS general substrate transporter"/>
    <property type="match status" value="1"/>
</dbReference>
<organism evidence="7 8">
    <name type="scientific">Lecanosticta acicola</name>
    <dbReference type="NCBI Taxonomy" id="111012"/>
    <lineage>
        <taxon>Eukaryota</taxon>
        <taxon>Fungi</taxon>
        <taxon>Dikarya</taxon>
        <taxon>Ascomycota</taxon>
        <taxon>Pezizomycotina</taxon>
        <taxon>Dothideomycetes</taxon>
        <taxon>Dothideomycetidae</taxon>
        <taxon>Mycosphaerellales</taxon>
        <taxon>Mycosphaerellaceae</taxon>
        <taxon>Lecanosticta</taxon>
    </lineage>
</organism>
<evidence type="ECO:0000313" key="8">
    <source>
        <dbReference type="Proteomes" id="UP001296104"/>
    </source>
</evidence>
<comment type="subcellular location">
    <subcellularLocation>
        <location evidence="1">Membrane</location>
        <topology evidence="1">Multi-pass membrane protein</topology>
    </subcellularLocation>
</comment>
<feature type="transmembrane region" description="Helical" evidence="6">
    <location>
        <begin position="363"/>
        <end position="381"/>
    </location>
</feature>